<accession>A0A8R7Q1E3</accession>
<dbReference type="Proteomes" id="UP000015106">
    <property type="component" value="Chromosome 4"/>
</dbReference>
<proteinExistence type="predicted"/>
<name>A0A8R7Q1E3_TRIUA</name>
<evidence type="ECO:0000313" key="1">
    <source>
        <dbReference type="EnsemblPlants" id="TuG1812G0400000140.01.T01.cds353758"/>
    </source>
</evidence>
<organism evidence="1 2">
    <name type="scientific">Triticum urartu</name>
    <name type="common">Red wild einkorn</name>
    <name type="synonym">Crithodium urartu</name>
    <dbReference type="NCBI Taxonomy" id="4572"/>
    <lineage>
        <taxon>Eukaryota</taxon>
        <taxon>Viridiplantae</taxon>
        <taxon>Streptophyta</taxon>
        <taxon>Embryophyta</taxon>
        <taxon>Tracheophyta</taxon>
        <taxon>Spermatophyta</taxon>
        <taxon>Magnoliopsida</taxon>
        <taxon>Liliopsida</taxon>
        <taxon>Poales</taxon>
        <taxon>Poaceae</taxon>
        <taxon>BOP clade</taxon>
        <taxon>Pooideae</taxon>
        <taxon>Triticodae</taxon>
        <taxon>Triticeae</taxon>
        <taxon>Triticinae</taxon>
        <taxon>Triticum</taxon>
    </lineage>
</organism>
<keyword evidence="2" id="KW-1185">Reference proteome</keyword>
<reference evidence="2" key="1">
    <citation type="journal article" date="2013" name="Nature">
        <title>Draft genome of the wheat A-genome progenitor Triticum urartu.</title>
        <authorList>
            <person name="Ling H.Q."/>
            <person name="Zhao S."/>
            <person name="Liu D."/>
            <person name="Wang J."/>
            <person name="Sun H."/>
            <person name="Zhang C."/>
            <person name="Fan H."/>
            <person name="Li D."/>
            <person name="Dong L."/>
            <person name="Tao Y."/>
            <person name="Gao C."/>
            <person name="Wu H."/>
            <person name="Li Y."/>
            <person name="Cui Y."/>
            <person name="Guo X."/>
            <person name="Zheng S."/>
            <person name="Wang B."/>
            <person name="Yu K."/>
            <person name="Liang Q."/>
            <person name="Yang W."/>
            <person name="Lou X."/>
            <person name="Chen J."/>
            <person name="Feng M."/>
            <person name="Jian J."/>
            <person name="Zhang X."/>
            <person name="Luo G."/>
            <person name="Jiang Y."/>
            <person name="Liu J."/>
            <person name="Wang Z."/>
            <person name="Sha Y."/>
            <person name="Zhang B."/>
            <person name="Wu H."/>
            <person name="Tang D."/>
            <person name="Shen Q."/>
            <person name="Xue P."/>
            <person name="Zou S."/>
            <person name="Wang X."/>
            <person name="Liu X."/>
            <person name="Wang F."/>
            <person name="Yang Y."/>
            <person name="An X."/>
            <person name="Dong Z."/>
            <person name="Zhang K."/>
            <person name="Zhang X."/>
            <person name="Luo M.C."/>
            <person name="Dvorak J."/>
            <person name="Tong Y."/>
            <person name="Wang J."/>
            <person name="Yang H."/>
            <person name="Li Z."/>
            <person name="Wang D."/>
            <person name="Zhang A."/>
            <person name="Wang J."/>
        </authorList>
    </citation>
    <scope>NUCLEOTIDE SEQUENCE</scope>
    <source>
        <strain evidence="2">cv. G1812</strain>
    </source>
</reference>
<dbReference type="EnsemblPlants" id="TuG1812G0400000140.01.T01">
    <property type="protein sequence ID" value="TuG1812G0400000140.01.T01.cds353758"/>
    <property type="gene ID" value="TuG1812G0400000140.01"/>
</dbReference>
<sequence>MRVTIMERKVSEFRGMETDRQRDRETRRIMCSTESKGECGAGQISLANREHIPALETDLIMA</sequence>
<evidence type="ECO:0000313" key="2">
    <source>
        <dbReference type="Proteomes" id="UP000015106"/>
    </source>
</evidence>
<protein>
    <submittedName>
        <fullName evidence="1">Uncharacterized protein</fullName>
    </submittedName>
</protein>
<dbReference type="AlphaFoldDB" id="A0A8R7Q1E3"/>
<reference evidence="1" key="2">
    <citation type="submission" date="2018-03" db="EMBL/GenBank/DDBJ databases">
        <title>The Triticum urartu genome reveals the dynamic nature of wheat genome evolution.</title>
        <authorList>
            <person name="Ling H."/>
            <person name="Ma B."/>
            <person name="Shi X."/>
            <person name="Liu H."/>
            <person name="Dong L."/>
            <person name="Sun H."/>
            <person name="Cao Y."/>
            <person name="Gao Q."/>
            <person name="Zheng S."/>
            <person name="Li Y."/>
            <person name="Yu Y."/>
            <person name="Du H."/>
            <person name="Qi M."/>
            <person name="Li Y."/>
            <person name="Yu H."/>
            <person name="Cui Y."/>
            <person name="Wang N."/>
            <person name="Chen C."/>
            <person name="Wu H."/>
            <person name="Zhao Y."/>
            <person name="Zhang J."/>
            <person name="Li Y."/>
            <person name="Zhou W."/>
            <person name="Zhang B."/>
            <person name="Hu W."/>
            <person name="Eijk M."/>
            <person name="Tang J."/>
            <person name="Witsenboer H."/>
            <person name="Zhao S."/>
            <person name="Li Z."/>
            <person name="Zhang A."/>
            <person name="Wang D."/>
            <person name="Liang C."/>
        </authorList>
    </citation>
    <scope>NUCLEOTIDE SEQUENCE [LARGE SCALE GENOMIC DNA]</scope>
    <source>
        <strain evidence="1">cv. G1812</strain>
    </source>
</reference>
<reference evidence="1" key="3">
    <citation type="submission" date="2022-06" db="UniProtKB">
        <authorList>
            <consortium name="EnsemblPlants"/>
        </authorList>
    </citation>
    <scope>IDENTIFICATION</scope>
</reference>
<dbReference type="Gramene" id="TuG1812G0400000140.01.T01">
    <property type="protein sequence ID" value="TuG1812G0400000140.01.T01.cds353758"/>
    <property type="gene ID" value="TuG1812G0400000140.01"/>
</dbReference>